<dbReference type="EMBL" id="HM004124">
    <property type="protein sequence ID" value="ADG59962.1"/>
    <property type="molecule type" value="Genomic_DNA"/>
</dbReference>
<dbReference type="RefSeq" id="YP_004010199.1">
    <property type="nucleotide sequence ID" value="NC_014663.1"/>
</dbReference>
<keyword evidence="2" id="KW-1185">Reference proteome</keyword>
<dbReference type="KEGG" id="vg:9926496"/>
<dbReference type="Proteomes" id="UP000008731">
    <property type="component" value="Segment"/>
</dbReference>
<protein>
    <submittedName>
        <fullName evidence="1">Uncharacterized protein</fullName>
    </submittedName>
</protein>
<dbReference type="GeneID" id="9926496"/>
<accession>E5EPJ6</accession>
<organism evidence="1 2">
    <name type="scientific">Acinetobacter phage Acj9</name>
    <dbReference type="NCBI Taxonomy" id="760939"/>
    <lineage>
        <taxon>Viruses</taxon>
        <taxon>Duplodnaviria</taxon>
        <taxon>Heunggongvirae</taxon>
        <taxon>Uroviricota</taxon>
        <taxon>Caudoviricetes</taxon>
        <taxon>Pantevenvirales</taxon>
        <taxon>Straboviridae</taxon>
        <taxon>Twarogvirinae</taxon>
        <taxon>Acajnonavirus</taxon>
        <taxon>Acajnonavirus acj9</taxon>
    </lineage>
</organism>
<name>E5EPJ6_9CAUD</name>
<reference evidence="1 2" key="1">
    <citation type="journal article" date="2010" name="Virol. J.">
        <title>Genomes of the T4-related bacteriophages as windows on microbial genome evolution.</title>
        <authorList>
            <person name="Petrov V.M."/>
            <person name="Ratnayaka S."/>
            <person name="Nolan J.M."/>
            <person name="Miller E.S."/>
            <person name="Karam J.D."/>
        </authorList>
    </citation>
    <scope>NUCLEOTIDE SEQUENCE [LARGE SCALE GENOMIC DNA]</scope>
</reference>
<sequence>MIDMTQFTVVMSNVKNCLIALNYPERIAQDMINRNYMLIKPTMFIESVQTLVVRIIKQENPKTPIEEITASIVGRVYTGNL</sequence>
<evidence type="ECO:0000313" key="1">
    <source>
        <dbReference type="EMBL" id="ADG59962.1"/>
    </source>
</evidence>
<proteinExistence type="predicted"/>
<evidence type="ECO:0000313" key="2">
    <source>
        <dbReference type="Proteomes" id="UP000008731"/>
    </source>
</evidence>
<gene>
    <name evidence="1" type="ORF">Acj9p062</name>
</gene>